<dbReference type="PATRIC" id="fig|1653479.3.peg.3207"/>
<gene>
    <name evidence="2" type="ORF">A3Q41_03167</name>
</gene>
<feature type="domain" description="AAA+ ATPase" evidence="1">
    <location>
        <begin position="65"/>
        <end position="331"/>
    </location>
</feature>
<evidence type="ECO:0000313" key="3">
    <source>
        <dbReference type="Proteomes" id="UP000076038"/>
    </source>
</evidence>
<dbReference type="KEGG" id="rhs:A3Q41_03167"/>
<proteinExistence type="predicted"/>
<keyword evidence="3" id="KW-1185">Reference proteome</keyword>
<dbReference type="PANTHER" id="PTHR42957:SF1">
    <property type="entry name" value="HELICASE MJ1565-RELATED"/>
    <property type="match status" value="1"/>
</dbReference>
<dbReference type="Gene3D" id="3.40.50.300">
    <property type="entry name" value="P-loop containing nucleotide triphosphate hydrolases"/>
    <property type="match status" value="2"/>
</dbReference>
<dbReference type="SMART" id="SM00382">
    <property type="entry name" value="AAA"/>
    <property type="match status" value="2"/>
</dbReference>
<name>A0A143QNW7_RHOFA</name>
<dbReference type="SUPFAM" id="SSF52540">
    <property type="entry name" value="P-loop containing nucleoside triphosphate hydrolases"/>
    <property type="match status" value="2"/>
</dbReference>
<dbReference type="InterPro" id="IPR003593">
    <property type="entry name" value="AAA+_ATPase"/>
</dbReference>
<dbReference type="EMBL" id="CP015220">
    <property type="protein sequence ID" value="AMY24458.1"/>
    <property type="molecule type" value="Genomic_DNA"/>
</dbReference>
<dbReference type="InterPro" id="IPR002789">
    <property type="entry name" value="HerA_central"/>
</dbReference>
<reference evidence="3" key="2">
    <citation type="submission" date="2016-04" db="EMBL/GenBank/DDBJ databases">
        <title>Complete Genome and Plasmid Sequences for Rhodococcus fascians D188 and Draft Sequences for Rhodococcus spp. Isolates PBTS 1 and PBTS 2.</title>
        <authorList>
            <person name="Stamer R."/>
            <person name="Vereecke D."/>
            <person name="Zhang Y."/>
            <person name="Schilkey F."/>
            <person name="Devitt N."/>
            <person name="Randall J."/>
        </authorList>
    </citation>
    <scope>NUCLEOTIDE SEQUENCE [LARGE SCALE GENOMIC DNA]</scope>
    <source>
        <strain evidence="3">PBTS2</strain>
    </source>
</reference>
<evidence type="ECO:0000313" key="2">
    <source>
        <dbReference type="EMBL" id="AMY24458.1"/>
    </source>
</evidence>
<evidence type="ECO:0000259" key="1">
    <source>
        <dbReference type="SMART" id="SM00382"/>
    </source>
</evidence>
<protein>
    <recommendedName>
        <fullName evidence="1">AAA+ ATPase domain-containing protein</fullName>
    </recommendedName>
</protein>
<dbReference type="Pfam" id="PF01935">
    <property type="entry name" value="DUF87"/>
    <property type="match status" value="1"/>
</dbReference>
<dbReference type="PANTHER" id="PTHR42957">
    <property type="entry name" value="HELICASE MJ1565-RELATED"/>
    <property type="match status" value="1"/>
</dbReference>
<dbReference type="AlphaFoldDB" id="A0A143QNW7"/>
<dbReference type="Proteomes" id="UP000076038">
    <property type="component" value="Chromosome"/>
</dbReference>
<dbReference type="InterPro" id="IPR027417">
    <property type="entry name" value="P-loop_NTPase"/>
</dbReference>
<feature type="domain" description="AAA+ ATPase" evidence="1">
    <location>
        <begin position="660"/>
        <end position="978"/>
    </location>
</feature>
<accession>A0A143QNW7</accession>
<sequence>MMGVNSTMTDYEQIRALESVRLSWAPTPDDVWRSQSNVHVPGMHERVFLEVMNAYDDAETSDDASPLGVVVRGPAGSGKTHLLGQVREEVQQKGGYFFLIRLLDAAGFWRSTLMGMLDDLMRPSGQGSDSQLALLLRRLCTIGDIPDEQRAKIMGENMIDAETLNDFVTAVYKVHPRHRRTSQHTLRALVLSIAPDSAVQDLGDAYLQSIDDVNAEEFSPWGIRRAELGHQGIAENISRLLAITGPTILAIDQIDTLVAQSRTGSDQEFADAQEDKVVEQLAHGLMSLRETLPRTASVLSALSSAWELIAARGVAPMRDRFRVTQPLKPIPSSDIGRLLLGRRLAACFLEAGFTPPHPTWPVAPDAFEQAPDFTPRQLLIAVDRHIRHCLDTGVASELESFTDKSGPADAQDLPKARVDELDILDDRYAELRKQVDVSIPLKPDSEDSIVPALLSAGLTAWIHEHQSSDDSLAQDPPPSGKPALHARLRHTVDTDTDDEEHWCFRAVTSGNARAALARVERAVTTAGLRADMPKRRLILIRNDPWPNGAKTEQTVAALRRAGGIVVPFGDEDRRALAALSVLLAENSPALTSWLLARKPAHEVELFSSVLPAVSVVDDDTALIEPENTVAAEPIASRRPSIVAGSEVSTGADVAIQLEALRKHTAIFAGSGSGKTVLIRRLVEECALQGVSAIVLDVNNDLARLGTAWPEDERTWPPGDEAKAAAYLRDTDVVVWTPRKSAGRPLSFQPLPDFVSVLGDADEFDSSVESALASLEPAAGVLGTSQKAKHGRAVLKSALDLFGRRPQGGTLADFIDLLEELPEDTSDLRDAVRIAQGLAENLKAAVANDPMFAGAGTPVDPAVLLTPADGKKARVSVINLAGLTTDEQKQSFVNQLQMGLFSWIKKNPAGDRPLGGLFVMDEAQNFAPSDRTTAATHSTLALASQARKYGLGLVFATQAPKGLHNRIAGNASTQFYGLLNSPSQVEAAKEMARVKGGSVPDVGRLPAGQFYAAVEGAEFRRTATPLCLSYHPKSPPTEEEVIELARS</sequence>
<dbReference type="InterPro" id="IPR008571">
    <property type="entry name" value="HerA-like"/>
</dbReference>
<organism evidence="2 3">
    <name type="scientific">Rhodococcoides fascians</name>
    <name type="common">Rhodococcus fascians</name>
    <dbReference type="NCBI Taxonomy" id="1828"/>
    <lineage>
        <taxon>Bacteria</taxon>
        <taxon>Bacillati</taxon>
        <taxon>Actinomycetota</taxon>
        <taxon>Actinomycetes</taxon>
        <taxon>Mycobacteriales</taxon>
        <taxon>Nocardiaceae</taxon>
        <taxon>Rhodococcoides</taxon>
    </lineage>
</organism>
<reference evidence="2 3" key="1">
    <citation type="journal article" date="2016" name="Genome Announc.">
        <title>Complete Genome and Plasmid Sequences for Rhodococcus fascians D188 and Draft Sequences for Rhodococcus Isolates PBTS 1 and PBTS 2.</title>
        <authorList>
            <person name="Stamler R.A."/>
            <person name="Vereecke D."/>
            <person name="Zhang Y."/>
            <person name="Schilkey F."/>
            <person name="Devitt N."/>
            <person name="Randall J.J."/>
        </authorList>
    </citation>
    <scope>NUCLEOTIDE SEQUENCE [LARGE SCALE GENOMIC DNA]</scope>
    <source>
        <strain evidence="2 3">PBTS2</strain>
    </source>
</reference>